<sequence>MPYAPDPWNSSKILVTGATSVGKTAFVGAASDAAPVRTIETIPTPQRGEEAMNLDLLILDMGRIAITDHHVLTLVGAPLPTVWDGLWPDVARGALGAVVLVHPDSPEEAFPAVETLEEARVPFQVVITHLDGSTPDAHKVGQVLEVDPTRITVCDPRSRVATRCAIGDVVSGALKRSPGQVAL</sequence>
<dbReference type="SUPFAM" id="SSF52540">
    <property type="entry name" value="P-loop containing nucleoside triphosphate hydrolases"/>
    <property type="match status" value="1"/>
</dbReference>
<comment type="caution">
    <text evidence="1">The sequence shown here is derived from an EMBL/GenBank/DDBJ whole genome shotgun (WGS) entry which is preliminary data.</text>
</comment>
<name>A0A840WX73_9ACTN</name>
<reference evidence="1 2" key="1">
    <citation type="submission" date="2020-08" db="EMBL/GenBank/DDBJ databases">
        <title>Sequencing the genomes of 1000 actinobacteria strains.</title>
        <authorList>
            <person name="Klenk H.-P."/>
        </authorList>
    </citation>
    <scope>NUCLEOTIDE SEQUENCE [LARGE SCALE GENOMIC DNA]</scope>
    <source>
        <strain evidence="1 2">DSM 44598</strain>
    </source>
</reference>
<keyword evidence="1" id="KW-0675">Receptor</keyword>
<proteinExistence type="predicted"/>
<dbReference type="PANTHER" id="PTHR42708:SF1">
    <property type="entry name" value="GLIDING MOTILITY PROTEIN MGLA"/>
    <property type="match status" value="1"/>
</dbReference>
<dbReference type="Proteomes" id="UP000579647">
    <property type="component" value="Unassembled WGS sequence"/>
</dbReference>
<evidence type="ECO:0000313" key="2">
    <source>
        <dbReference type="Proteomes" id="UP000579647"/>
    </source>
</evidence>
<evidence type="ECO:0000313" key="1">
    <source>
        <dbReference type="EMBL" id="MBB5494778.1"/>
    </source>
</evidence>
<accession>A0A840WX73</accession>
<organism evidence="1 2">
    <name type="scientific">Nocardiopsis metallicus</name>
    <dbReference type="NCBI Taxonomy" id="179819"/>
    <lineage>
        <taxon>Bacteria</taxon>
        <taxon>Bacillati</taxon>
        <taxon>Actinomycetota</taxon>
        <taxon>Actinomycetes</taxon>
        <taxon>Streptosporangiales</taxon>
        <taxon>Nocardiopsidaceae</taxon>
        <taxon>Nocardiopsis</taxon>
    </lineage>
</organism>
<gene>
    <name evidence="1" type="ORF">HNR07_005915</name>
</gene>
<dbReference type="InterPro" id="IPR027417">
    <property type="entry name" value="P-loop_NTPase"/>
</dbReference>
<dbReference type="EMBL" id="JACHDO010000001">
    <property type="protein sequence ID" value="MBB5494778.1"/>
    <property type="molecule type" value="Genomic_DNA"/>
</dbReference>
<dbReference type="PANTHER" id="PTHR42708">
    <property type="entry name" value="ATP/GTP-BINDING PROTEIN-RELATED"/>
    <property type="match status" value="1"/>
</dbReference>
<dbReference type="InterPro" id="IPR052705">
    <property type="entry name" value="Gliding_Motility_GTPase"/>
</dbReference>
<protein>
    <submittedName>
        <fullName evidence="1">Signal recognition particle receptor subunit beta</fullName>
    </submittedName>
</protein>
<dbReference type="AlphaFoldDB" id="A0A840WX73"/>
<dbReference type="RefSeq" id="WP_184368754.1">
    <property type="nucleotide sequence ID" value="NZ_BAAAKM010000063.1"/>
</dbReference>
<keyword evidence="2" id="KW-1185">Reference proteome</keyword>